<reference evidence="2 3" key="1">
    <citation type="submission" date="2024-06" db="EMBL/GenBank/DDBJ databases">
        <title>The Natural Products Discovery Center: Release of the First 8490 Sequenced Strains for Exploring Actinobacteria Biosynthetic Diversity.</title>
        <authorList>
            <person name="Kalkreuter E."/>
            <person name="Kautsar S.A."/>
            <person name="Yang D."/>
            <person name="Bader C.D."/>
            <person name="Teijaro C.N."/>
            <person name="Fluegel L."/>
            <person name="Davis C.M."/>
            <person name="Simpson J.R."/>
            <person name="Lauterbach L."/>
            <person name="Steele A.D."/>
            <person name="Gui C."/>
            <person name="Meng S."/>
            <person name="Li G."/>
            <person name="Viehrig K."/>
            <person name="Ye F."/>
            <person name="Su P."/>
            <person name="Kiefer A.F."/>
            <person name="Nichols A."/>
            <person name="Cepeda A.J."/>
            <person name="Yan W."/>
            <person name="Fan B."/>
            <person name="Jiang Y."/>
            <person name="Adhikari A."/>
            <person name="Zheng C.-J."/>
            <person name="Schuster L."/>
            <person name="Cowan T.M."/>
            <person name="Smanski M.J."/>
            <person name="Chevrette M.G."/>
            <person name="De Carvalho L.P.S."/>
            <person name="Shen B."/>
        </authorList>
    </citation>
    <scope>NUCLEOTIDE SEQUENCE [LARGE SCALE GENOMIC DNA]</scope>
    <source>
        <strain evidence="2 3">NPDC000837</strain>
    </source>
</reference>
<evidence type="ECO:0000313" key="3">
    <source>
        <dbReference type="Proteomes" id="UP001445472"/>
    </source>
</evidence>
<organism evidence="2 3">
    <name type="scientific">Streptomyces xantholiticus</name>
    <dbReference type="NCBI Taxonomy" id="68285"/>
    <lineage>
        <taxon>Bacteria</taxon>
        <taxon>Bacillati</taxon>
        <taxon>Actinomycetota</taxon>
        <taxon>Actinomycetes</taxon>
        <taxon>Kitasatosporales</taxon>
        <taxon>Streptomycetaceae</taxon>
        <taxon>Streptomyces</taxon>
    </lineage>
</organism>
<dbReference type="EMBL" id="JBEPBX010000010">
    <property type="protein sequence ID" value="MER6614463.1"/>
    <property type="molecule type" value="Genomic_DNA"/>
</dbReference>
<feature type="compositionally biased region" description="Basic and acidic residues" evidence="1">
    <location>
        <begin position="29"/>
        <end position="38"/>
    </location>
</feature>
<gene>
    <name evidence="2" type="ORF">ABT276_14030</name>
</gene>
<name>A0ABV1UUI1_9ACTN</name>
<dbReference type="Proteomes" id="UP001445472">
    <property type="component" value="Unassembled WGS sequence"/>
</dbReference>
<keyword evidence="3" id="KW-1185">Reference proteome</keyword>
<dbReference type="RefSeq" id="WP_100109809.1">
    <property type="nucleotide sequence ID" value="NZ_JBEPBX010000010.1"/>
</dbReference>
<proteinExistence type="predicted"/>
<sequence length="73" mass="8178">MRTLLVDNHDSFRLQPLPPHAEVNGDEPEVVRNDDPARAHRRRADSRDRPSGRGIAFQPVNGFCISGISPSLY</sequence>
<feature type="region of interest" description="Disordered" evidence="1">
    <location>
        <begin position="1"/>
        <end position="73"/>
    </location>
</feature>
<evidence type="ECO:0000313" key="2">
    <source>
        <dbReference type="EMBL" id="MER6614463.1"/>
    </source>
</evidence>
<evidence type="ECO:0000256" key="1">
    <source>
        <dbReference type="SAM" id="MobiDB-lite"/>
    </source>
</evidence>
<protein>
    <submittedName>
        <fullName evidence="2">Uncharacterized protein</fullName>
    </submittedName>
</protein>
<comment type="caution">
    <text evidence="2">The sequence shown here is derived from an EMBL/GenBank/DDBJ whole genome shotgun (WGS) entry which is preliminary data.</text>
</comment>
<accession>A0ABV1UUI1</accession>